<keyword evidence="15" id="KW-1185">Reference proteome</keyword>
<organism evidence="14 15">
    <name type="scientific">Leptotrombidium deliense</name>
    <dbReference type="NCBI Taxonomy" id="299467"/>
    <lineage>
        <taxon>Eukaryota</taxon>
        <taxon>Metazoa</taxon>
        <taxon>Ecdysozoa</taxon>
        <taxon>Arthropoda</taxon>
        <taxon>Chelicerata</taxon>
        <taxon>Arachnida</taxon>
        <taxon>Acari</taxon>
        <taxon>Acariformes</taxon>
        <taxon>Trombidiformes</taxon>
        <taxon>Prostigmata</taxon>
        <taxon>Anystina</taxon>
        <taxon>Parasitengona</taxon>
        <taxon>Trombiculoidea</taxon>
        <taxon>Trombiculidae</taxon>
        <taxon>Leptotrombidium</taxon>
    </lineage>
</organism>
<evidence type="ECO:0000256" key="6">
    <source>
        <dbReference type="ARBA" id="ARBA00022723"/>
    </source>
</evidence>
<dbReference type="Proteomes" id="UP000288716">
    <property type="component" value="Unassembled WGS sequence"/>
</dbReference>
<dbReference type="GO" id="GO:0005788">
    <property type="term" value="C:endoplasmic reticulum lumen"/>
    <property type="evidence" value="ECO:0007669"/>
    <property type="project" value="UniProtKB-SubCell"/>
</dbReference>
<evidence type="ECO:0000313" key="14">
    <source>
        <dbReference type="EMBL" id="RWS27155.1"/>
    </source>
</evidence>
<evidence type="ECO:0000256" key="5">
    <source>
        <dbReference type="ARBA" id="ARBA00012269"/>
    </source>
</evidence>
<evidence type="ECO:0000256" key="8">
    <source>
        <dbReference type="ARBA" id="ARBA00022896"/>
    </source>
</evidence>
<dbReference type="GO" id="GO:0004656">
    <property type="term" value="F:procollagen-proline 4-dioxygenase activity"/>
    <property type="evidence" value="ECO:0007669"/>
    <property type="project" value="UniProtKB-EC"/>
</dbReference>
<evidence type="ECO:0000313" key="15">
    <source>
        <dbReference type="Proteomes" id="UP000288716"/>
    </source>
</evidence>
<dbReference type="GO" id="GO:0031418">
    <property type="term" value="F:L-ascorbic acid binding"/>
    <property type="evidence" value="ECO:0007669"/>
    <property type="project" value="UniProtKB-KW"/>
</dbReference>
<dbReference type="InterPro" id="IPR013547">
    <property type="entry name" value="P4H_N"/>
</dbReference>
<keyword evidence="6" id="KW-0479">Metal-binding</keyword>
<comment type="cofactor">
    <cofactor evidence="1">
        <name>L-ascorbate</name>
        <dbReference type="ChEBI" id="CHEBI:38290"/>
    </cofactor>
</comment>
<evidence type="ECO:0000256" key="4">
    <source>
        <dbReference type="ARBA" id="ARBA00006511"/>
    </source>
</evidence>
<name>A0A443SI45_9ACAR</name>
<dbReference type="InterPro" id="IPR005123">
    <property type="entry name" value="Oxoglu/Fe-dep_dioxygenase_dom"/>
</dbReference>
<evidence type="ECO:0000256" key="1">
    <source>
        <dbReference type="ARBA" id="ARBA00001961"/>
    </source>
</evidence>
<evidence type="ECO:0000256" key="10">
    <source>
        <dbReference type="ARBA" id="ARBA00023002"/>
    </source>
</evidence>
<keyword evidence="9" id="KW-0223">Dioxygenase</keyword>
<reference evidence="14 15" key="1">
    <citation type="journal article" date="2018" name="Gigascience">
        <title>Genomes of trombidid mites reveal novel predicted allergens and laterally-transferred genes associated with secondary metabolism.</title>
        <authorList>
            <person name="Dong X."/>
            <person name="Chaisiri K."/>
            <person name="Xia D."/>
            <person name="Armstrong S.D."/>
            <person name="Fang Y."/>
            <person name="Donnelly M.J."/>
            <person name="Kadowaki T."/>
            <person name="McGarry J.W."/>
            <person name="Darby A.C."/>
            <person name="Makepeace B.L."/>
        </authorList>
    </citation>
    <scope>NUCLEOTIDE SEQUENCE [LARGE SCALE GENOMIC DNA]</scope>
    <source>
        <strain evidence="14">UoL-UT</strain>
    </source>
</reference>
<dbReference type="STRING" id="299467.A0A443SI45"/>
<dbReference type="OrthoDB" id="420380at2759"/>
<dbReference type="Pfam" id="PF13640">
    <property type="entry name" value="2OG-FeII_Oxy_3"/>
    <property type="match status" value="1"/>
</dbReference>
<dbReference type="Gene3D" id="2.60.120.620">
    <property type="entry name" value="q2cbj1_9rhob like domain"/>
    <property type="match status" value="1"/>
</dbReference>
<gene>
    <name evidence="14" type="ORF">B4U80_03795</name>
</gene>
<evidence type="ECO:0000259" key="13">
    <source>
        <dbReference type="PROSITE" id="PS51471"/>
    </source>
</evidence>
<dbReference type="InterPro" id="IPR044862">
    <property type="entry name" value="Pro_4_hyd_alph_FE2OG_OXY"/>
</dbReference>
<evidence type="ECO:0000256" key="11">
    <source>
        <dbReference type="ARBA" id="ARBA00023004"/>
    </source>
</evidence>
<dbReference type="InterPro" id="IPR006620">
    <property type="entry name" value="Pro_4_hyd_alph"/>
</dbReference>
<dbReference type="GO" id="GO:0005506">
    <property type="term" value="F:iron ion binding"/>
    <property type="evidence" value="ECO:0007669"/>
    <property type="project" value="InterPro"/>
</dbReference>
<dbReference type="FunFam" id="2.60.120.620:FF:000011">
    <property type="entry name" value="Prolyl alpha subunit"/>
    <property type="match status" value="1"/>
</dbReference>
<dbReference type="VEuPathDB" id="VectorBase:LDEU004887"/>
<dbReference type="Pfam" id="PF08336">
    <property type="entry name" value="P4Ha_N"/>
    <property type="match status" value="1"/>
</dbReference>
<accession>A0A443SI45</accession>
<keyword evidence="8" id="KW-0847">Vitamin C</keyword>
<protein>
    <recommendedName>
        <fullName evidence="5">procollagen-proline 4-dioxygenase</fullName>
        <ecNumber evidence="5">1.14.11.2</ecNumber>
    </recommendedName>
</protein>
<evidence type="ECO:0000256" key="7">
    <source>
        <dbReference type="ARBA" id="ARBA00022824"/>
    </source>
</evidence>
<evidence type="ECO:0000256" key="12">
    <source>
        <dbReference type="ARBA" id="ARBA00023180"/>
    </source>
</evidence>
<comment type="subcellular location">
    <subcellularLocation>
        <location evidence="3">Endoplasmic reticulum lumen</location>
    </subcellularLocation>
</comment>
<dbReference type="EMBL" id="NCKV01002222">
    <property type="protein sequence ID" value="RWS27155.1"/>
    <property type="molecule type" value="Genomic_DNA"/>
</dbReference>
<keyword evidence="12" id="KW-0325">Glycoprotein</keyword>
<comment type="function">
    <text evidence="2">Catalyzes the post-translational formation of 4-hydroxyproline in -Xaa-Pro-Gly- sequences in collagens and other proteins.</text>
</comment>
<proteinExistence type="inferred from homology"/>
<evidence type="ECO:0000256" key="3">
    <source>
        <dbReference type="ARBA" id="ARBA00004319"/>
    </source>
</evidence>
<comment type="similarity">
    <text evidence="4">Belongs to the P4HA family.</text>
</comment>
<dbReference type="Gene3D" id="1.25.40.10">
    <property type="entry name" value="Tetratricopeptide repeat domain"/>
    <property type="match status" value="1"/>
</dbReference>
<comment type="caution">
    <text evidence="14">The sequence shown here is derived from an EMBL/GenBank/DDBJ whole genome shotgun (WGS) entry which is preliminary data.</text>
</comment>
<feature type="domain" description="Fe2OG dioxygenase" evidence="13">
    <location>
        <begin position="333"/>
        <end position="447"/>
    </location>
</feature>
<dbReference type="AlphaFoldDB" id="A0A443SI45"/>
<dbReference type="PANTHER" id="PTHR10869">
    <property type="entry name" value="PROLYL 4-HYDROXYLASE ALPHA SUBUNIT"/>
    <property type="match status" value="1"/>
</dbReference>
<evidence type="ECO:0000256" key="9">
    <source>
        <dbReference type="ARBA" id="ARBA00022964"/>
    </source>
</evidence>
<keyword evidence="11" id="KW-0408">Iron</keyword>
<evidence type="ECO:0000256" key="2">
    <source>
        <dbReference type="ARBA" id="ARBA00002035"/>
    </source>
</evidence>
<dbReference type="PANTHER" id="PTHR10869:SF244">
    <property type="entry name" value="PROLYL 4-HYDROXYLASE SUBUNIT ALPHA-2"/>
    <property type="match status" value="1"/>
</dbReference>
<dbReference type="PROSITE" id="PS51471">
    <property type="entry name" value="FE2OG_OXY"/>
    <property type="match status" value="1"/>
</dbReference>
<dbReference type="EC" id="1.14.11.2" evidence="5"/>
<dbReference type="SMART" id="SM00702">
    <property type="entry name" value="P4Hc"/>
    <property type="match status" value="1"/>
</dbReference>
<dbReference type="InterPro" id="IPR011990">
    <property type="entry name" value="TPR-like_helical_dom_sf"/>
</dbReference>
<dbReference type="Gene3D" id="6.10.140.1460">
    <property type="match status" value="1"/>
</dbReference>
<keyword evidence="10" id="KW-0560">Oxidoreductase</keyword>
<dbReference type="InterPro" id="IPR045054">
    <property type="entry name" value="P4HA-like"/>
</dbReference>
<keyword evidence="7" id="KW-0256">Endoplasmic reticulum</keyword>
<sequence length="462" mass="52478">MFLSHTQSYIDEFGRSAGRPEFQNRHVSEEIIGNPLQAFQLLKRLTINWKTVKQLMSSTNVWNNIDELEKEYQSLMPSDDDLNGAALSLIRLQDTYNLTISDLASGTIHGVNSYVEMTARDCLFLGKHAFNNGYYGLSLEWFHEALTRAHYEGNATAPVDEIIPFYTLAAEIHDDLLPTFWEKESGEEVVRTPDKMRLLDGDNDDYRNYQALCRGESIKKPVATADLKCYMTNRGHPWLIMQPVKVEELHIDPYIAIFHHLLTDNESETIKTLSAPMLQRSMVQSDYKNGSKVSDVRTSQTAWFSNDESEIAARLSRRIEAATGLSTDMDNSHAELMQVANYGMGGHYTPHYDYLFMDIPEEERNSSSLRDFAPGDRTATVMFYLSDVTKGGGTVFPKIGVAITPEKNSAAFWYNLRRNGEGIIETTHGACPVLMGEKWVSNHWIREVGQTFRRLCSLNPNE</sequence>